<dbReference type="Proteomes" id="UP000005801">
    <property type="component" value="Unassembled WGS sequence"/>
</dbReference>
<gene>
    <name evidence="2" type="ORF">PPSIR1_38621</name>
</gene>
<feature type="region of interest" description="Disordered" evidence="1">
    <location>
        <begin position="16"/>
        <end position="66"/>
    </location>
</feature>
<dbReference type="AlphaFoldDB" id="A6G8P7"/>
<evidence type="ECO:0000313" key="2">
    <source>
        <dbReference type="EMBL" id="EDM77707.1"/>
    </source>
</evidence>
<name>A6G8P7_9BACT</name>
<accession>A6G8P7</accession>
<comment type="caution">
    <text evidence="2">The sequence shown here is derived from an EMBL/GenBank/DDBJ whole genome shotgun (WGS) entry which is preliminary data.</text>
</comment>
<dbReference type="EMBL" id="ABCS01000041">
    <property type="protein sequence ID" value="EDM77707.1"/>
    <property type="molecule type" value="Genomic_DNA"/>
</dbReference>
<sequence length="277" mass="29015">MIALASVALLACGDSAKEGDDEVGETAAPETDSETETEGTTETQGTEATETTTEGSETTGAPAPCDMFAQDCPEGQKCVTYWDGGWQPPICVDVVGDTPYGEPCTHDGVNAPQDTCDADSWCFGFMRIEGEDVGTCTPFCLGDAEMAECPEGYACQISAEGPAVCIDTCDPLLQNCPPLEACYWTNTQFACLPGGGVPLNNVPCMFTNDCMGGSLCLTGELFNLCEGANCCAEYCSIAGGDGPCTEEEDAHVCVPFFEEGRAPEGWEDVGVCILPQP</sequence>
<proteinExistence type="predicted"/>
<organism evidence="2 3">
    <name type="scientific">Plesiocystis pacifica SIR-1</name>
    <dbReference type="NCBI Taxonomy" id="391625"/>
    <lineage>
        <taxon>Bacteria</taxon>
        <taxon>Pseudomonadati</taxon>
        <taxon>Myxococcota</taxon>
        <taxon>Polyangia</taxon>
        <taxon>Nannocystales</taxon>
        <taxon>Nannocystaceae</taxon>
        <taxon>Plesiocystis</taxon>
    </lineage>
</organism>
<evidence type="ECO:0000313" key="3">
    <source>
        <dbReference type="Proteomes" id="UP000005801"/>
    </source>
</evidence>
<protein>
    <submittedName>
        <fullName evidence="2">Uncharacterized protein</fullName>
    </submittedName>
</protein>
<evidence type="ECO:0000256" key="1">
    <source>
        <dbReference type="SAM" id="MobiDB-lite"/>
    </source>
</evidence>
<feature type="compositionally biased region" description="Low complexity" evidence="1">
    <location>
        <begin position="40"/>
        <end position="60"/>
    </location>
</feature>
<reference evidence="2 3" key="1">
    <citation type="submission" date="2007-06" db="EMBL/GenBank/DDBJ databases">
        <authorList>
            <person name="Shimkets L."/>
            <person name="Ferriera S."/>
            <person name="Johnson J."/>
            <person name="Kravitz S."/>
            <person name="Beeson K."/>
            <person name="Sutton G."/>
            <person name="Rogers Y.-H."/>
            <person name="Friedman R."/>
            <person name="Frazier M."/>
            <person name="Venter J.C."/>
        </authorList>
    </citation>
    <scope>NUCLEOTIDE SEQUENCE [LARGE SCALE GENOMIC DNA]</scope>
    <source>
        <strain evidence="2 3">SIR-1</strain>
    </source>
</reference>
<dbReference type="STRING" id="391625.PPSIR1_38621"/>
<keyword evidence="3" id="KW-1185">Reference proteome</keyword>
<dbReference type="RefSeq" id="WP_006973092.1">
    <property type="nucleotide sequence ID" value="NZ_ABCS01000041.1"/>
</dbReference>